<dbReference type="AlphaFoldDB" id="A0A016V5D1"/>
<accession>A0A016V5D1</accession>
<dbReference type="InterPro" id="IPR038727">
    <property type="entry name" value="NadR/Ttd14_AAA_dom"/>
</dbReference>
<dbReference type="Gene3D" id="2.40.320.10">
    <property type="entry name" value="Hypothetical Protein Pfu-838710-001"/>
    <property type="match status" value="1"/>
</dbReference>
<dbReference type="SUPFAM" id="SSF52540">
    <property type="entry name" value="P-loop containing nucleoside triphosphate hydrolases"/>
    <property type="match status" value="1"/>
</dbReference>
<dbReference type="Proteomes" id="UP000024635">
    <property type="component" value="Unassembled WGS sequence"/>
</dbReference>
<dbReference type="Pfam" id="PF13521">
    <property type="entry name" value="AAA_28"/>
    <property type="match status" value="1"/>
</dbReference>
<feature type="domain" description="NadR/Ttd14 AAA" evidence="1">
    <location>
        <begin position="43"/>
        <end position="218"/>
    </location>
</feature>
<dbReference type="GO" id="GO:0070300">
    <property type="term" value="F:phosphatidic acid binding"/>
    <property type="evidence" value="ECO:0007669"/>
    <property type="project" value="TreeGrafter"/>
</dbReference>
<proteinExistence type="predicted"/>
<dbReference type="InterPro" id="IPR027417">
    <property type="entry name" value="P-loop_NTPase"/>
</dbReference>
<dbReference type="SUPFAM" id="SSF55154">
    <property type="entry name" value="CYTH-like phosphatases"/>
    <property type="match status" value="1"/>
</dbReference>
<dbReference type="EMBL" id="JARK01001353">
    <property type="protein sequence ID" value="EYC22212.1"/>
    <property type="molecule type" value="Genomic_DNA"/>
</dbReference>
<dbReference type="GO" id="GO:0005525">
    <property type="term" value="F:GTP binding"/>
    <property type="evidence" value="ECO:0007669"/>
    <property type="project" value="TreeGrafter"/>
</dbReference>
<keyword evidence="3" id="KW-1185">Reference proteome</keyword>
<dbReference type="PANTHER" id="PTHR34932:SF1">
    <property type="entry name" value="TRPL TRANSLOCATION DEFECT PROTEIN 14"/>
    <property type="match status" value="1"/>
</dbReference>
<reference evidence="3" key="1">
    <citation type="journal article" date="2015" name="Nat. Genet.">
        <title>The genome and transcriptome of the zoonotic hookworm Ancylostoma ceylanicum identify infection-specific gene families.</title>
        <authorList>
            <person name="Schwarz E.M."/>
            <person name="Hu Y."/>
            <person name="Antoshechkin I."/>
            <person name="Miller M.M."/>
            <person name="Sternberg P.W."/>
            <person name="Aroian R.V."/>
        </authorList>
    </citation>
    <scope>NUCLEOTIDE SEQUENCE</scope>
    <source>
        <strain evidence="3">HY135</strain>
    </source>
</reference>
<dbReference type="InterPro" id="IPR033469">
    <property type="entry name" value="CYTH-like_dom_sf"/>
</dbReference>
<evidence type="ECO:0000313" key="3">
    <source>
        <dbReference type="Proteomes" id="UP000024635"/>
    </source>
</evidence>
<dbReference type="InterPro" id="IPR053227">
    <property type="entry name" value="TRPL-trafficking_regulator"/>
</dbReference>
<organism evidence="2 3">
    <name type="scientific">Ancylostoma ceylanicum</name>
    <dbReference type="NCBI Taxonomy" id="53326"/>
    <lineage>
        <taxon>Eukaryota</taxon>
        <taxon>Metazoa</taxon>
        <taxon>Ecdysozoa</taxon>
        <taxon>Nematoda</taxon>
        <taxon>Chromadorea</taxon>
        <taxon>Rhabditida</taxon>
        <taxon>Rhabditina</taxon>
        <taxon>Rhabditomorpha</taxon>
        <taxon>Strongyloidea</taxon>
        <taxon>Ancylostomatidae</taxon>
        <taxon>Ancylostomatinae</taxon>
        <taxon>Ancylostoma</taxon>
    </lineage>
</organism>
<dbReference type="FunFam" id="3.40.50.300:FF:001321">
    <property type="entry name" value="Uncharacterized protein, isoform B"/>
    <property type="match status" value="1"/>
</dbReference>
<dbReference type="GO" id="GO:0045494">
    <property type="term" value="P:photoreceptor cell maintenance"/>
    <property type="evidence" value="ECO:0007669"/>
    <property type="project" value="TreeGrafter"/>
</dbReference>
<name>A0A016V5D1_9BILA</name>
<evidence type="ECO:0000259" key="1">
    <source>
        <dbReference type="Pfam" id="PF13521"/>
    </source>
</evidence>
<dbReference type="PANTHER" id="PTHR34932">
    <property type="entry name" value="TRPL TRANSLOCATION DEFECT PROTEIN 14"/>
    <property type="match status" value="1"/>
</dbReference>
<dbReference type="OrthoDB" id="6375174at2759"/>
<evidence type="ECO:0000313" key="2">
    <source>
        <dbReference type="EMBL" id="EYC22212.1"/>
    </source>
</evidence>
<comment type="caution">
    <text evidence="2">The sequence shown here is derived from an EMBL/GenBank/DDBJ whole genome shotgun (WGS) entry which is preliminary data.</text>
</comment>
<protein>
    <recommendedName>
        <fullName evidence="1">NadR/Ttd14 AAA domain-containing protein</fullName>
    </recommendedName>
</protein>
<gene>
    <name evidence="2" type="primary">Acey_s0017.g3214</name>
    <name evidence="2" type="synonym">Acey-unc-132</name>
    <name evidence="2" type="ORF">Y032_0017g3214</name>
</gene>
<dbReference type="Gene3D" id="3.40.50.300">
    <property type="entry name" value="P-loop containing nucleotide triphosphate hydrolases"/>
    <property type="match status" value="1"/>
</dbReference>
<dbReference type="GO" id="GO:0035091">
    <property type="term" value="F:phosphatidylinositol binding"/>
    <property type="evidence" value="ECO:0007669"/>
    <property type="project" value="TreeGrafter"/>
</dbReference>
<sequence>MYRDDECWNFPLSVQSTGISHNGSNMTVNLCPTDTLKTLKVYKVVLTGGPCGGKTTGQDRLATFFENMGWKVYTVPETATILLGGRVKFEELNYDQAYLFQKDLLKTMLQIEDTYFNQAAATTDRNVLIICDRGGMDPSAYTDRESWLRMLKEIGVEEFDLLNKRYDQVVHLVTAADGAEEYYTLANNQTRKENVDAARKMDDKTRKAWLGHPYVDIVDNSDCSKFEDKVLKVIQVIELLIEFIIYIEVVCDRTGIDSQDRLSRNSRKRKWLVRCIDESRFVKYEQFNIKHQYLLSDNPASQVRIRSREQNGRSTYTVTKRDLVPGKKEFVETRTQITFREYARYQTMKDQSRSPLHKQRRCFMVGNQYFNLDIYTVLPPSACSLQLDGHLIFLETYTTIPKGEHLPLPDFLTIEKEITGETAYSMYSMSKKPNSVCEVEEFLGAAEYKDD</sequence>